<dbReference type="OrthoDB" id="5960959at2759"/>
<gene>
    <name evidence="4" type="primary">20211687</name>
    <name evidence="3" type="ORF">HELRODRAFT_190733</name>
</gene>
<evidence type="ECO:0000313" key="4">
    <source>
        <dbReference type="EnsemblMetazoa" id="HelroP190733"/>
    </source>
</evidence>
<name>T1FS90_HELRO</name>
<proteinExistence type="predicted"/>
<dbReference type="PANTHER" id="PTHR16207">
    <property type="entry name" value="SET DOMAIN-CONTAINING PROTEIN"/>
    <property type="match status" value="1"/>
</dbReference>
<dbReference type="GeneID" id="20211687"/>
<dbReference type="KEGG" id="hro:HELRODRAFT_190733"/>
<reference evidence="4" key="3">
    <citation type="submission" date="2015-06" db="UniProtKB">
        <authorList>
            <consortium name="EnsemblMetazoa"/>
        </authorList>
    </citation>
    <scope>IDENTIFICATION</scope>
</reference>
<evidence type="ECO:0000313" key="5">
    <source>
        <dbReference type="Proteomes" id="UP000015101"/>
    </source>
</evidence>
<sequence length="1187" mass="132516">MKDLMRIINLSYKDKESHKNFVYTRPRIVINSELTSKFVDKKKRMRTSGYSEKELQETFGFLFFEDDLKAVKACREGLQSNNSSLTCLGDPKLGVYLSRHADVLSAKPMKNKSSGSLLVVKMMKGRAKLMADRSNILLEPSPNFDCHMLKASSIDANVTSHADLFECTQLYMYEYTEDSDLSTSPAHLLPYAVVNIRCERTSKMEVLAHSSNKHKSGKRSSLQAPQTTKKESPIKKSRTHAKDIVDSLNKALTVNVPLPTSHNSPNLLLPTLPPKDQQIWSGSFYVSGVSLGPTILQSSCPLLDTSLLGWEVRIEEKVSVVYLRTRVLPGVGKLDDKREQVYGGRSFLCGILHPNTTCNAEFNLFVEHLLETEMVAYLLLPDCTELFIVPSFFIREHGLVHQNAAHKIHLCCLFVSKSSIAGNFQRFTALKFSSKLTDSGNTNQPPNMDTAGYLTFMEAPASPEPDAEQVPNIRDPRIRFKSKSVNPDLLPTPKSQNQDKHVIGTSRLLSIFENMAELQDKKNDENLRKITLENNKSLQLKPAMPPQKHINTKINRQDPRLNRLEKQNVAPIHSLDKPEQFPQITPALNASNSVSFVVHQPESIPVPLISTPQPVTLAPTPTASLPTQISMPLPIISQSLPIISPPATTMFHLSSVSIPPSSTSIPSSFVSIPLVLSPSSSAQLLLSSLSSTSTTITAPSVKTIETNLCNQSNKILSEIKVMPTDISSKISSEIKVMPTNASSKISSDVTVTSTDPSNKILSEISTTAIGPSKKILSEISATATDPPSKILSEISATATDPSSKILSDIKVMPTDPSSKILSEVSVMPIDPLKIISSEVSVITTAKEVAVSSPTSSLTTSILPSSKLSETITSAMADPKVAQLLEELKNKNIIGLGATLNLPIFNASPSNDLSKLEPENQPSTNTNENNNDSNLDSSNITDSRLGTNPMIGPAQHFSPRIAPLHNPLPPQWIDPRHSSHDQPGPRFDHGDHYDTGNNFNDQFRPNFSGRFRGPKVPFPPSNDFQPRHRMNSPRDSNYQEPRKRFGSFLPDPKTFQKSYQDNHQFQQQHYHQQHQSQHQQHQPQQHPKQHQQHQPQHMHQQHQPQHQLQQHQPQYQQYQPQHQPNQYQQHQPQQRQPQHHQPQQHQPQRQPQRSFGSGKIDPRLNRTRFSNHPNQNNNSFNSNDNRNN</sequence>
<dbReference type="EnsemblMetazoa" id="HelroT190733">
    <property type="protein sequence ID" value="HelroP190733"/>
    <property type="gene ID" value="HelroG190733"/>
</dbReference>
<dbReference type="STRING" id="6412.T1FS90"/>
<feature type="region of interest" description="Disordered" evidence="1">
    <location>
        <begin position="910"/>
        <end position="1187"/>
    </location>
</feature>
<evidence type="ECO:0000259" key="2">
    <source>
        <dbReference type="Pfam" id="PF12509"/>
    </source>
</evidence>
<dbReference type="CTD" id="20211687"/>
<dbReference type="InterPro" id="IPR022188">
    <property type="entry name" value="TASOR_DUF3715"/>
</dbReference>
<keyword evidence="5" id="KW-1185">Reference proteome</keyword>
<evidence type="ECO:0000313" key="3">
    <source>
        <dbReference type="EMBL" id="ESO09159.1"/>
    </source>
</evidence>
<feature type="compositionally biased region" description="Low complexity" evidence="1">
    <location>
        <begin position="1169"/>
        <end position="1187"/>
    </location>
</feature>
<dbReference type="Proteomes" id="UP000015101">
    <property type="component" value="Unassembled WGS sequence"/>
</dbReference>
<reference evidence="3 5" key="2">
    <citation type="journal article" date="2013" name="Nature">
        <title>Insights into bilaterian evolution from three spiralian genomes.</title>
        <authorList>
            <person name="Simakov O."/>
            <person name="Marletaz F."/>
            <person name="Cho S.J."/>
            <person name="Edsinger-Gonzales E."/>
            <person name="Havlak P."/>
            <person name="Hellsten U."/>
            <person name="Kuo D.H."/>
            <person name="Larsson T."/>
            <person name="Lv J."/>
            <person name="Arendt D."/>
            <person name="Savage R."/>
            <person name="Osoegawa K."/>
            <person name="de Jong P."/>
            <person name="Grimwood J."/>
            <person name="Chapman J.A."/>
            <person name="Shapiro H."/>
            <person name="Aerts A."/>
            <person name="Otillar R.P."/>
            <person name="Terry A.Y."/>
            <person name="Boore J.L."/>
            <person name="Grigoriev I.V."/>
            <person name="Lindberg D.R."/>
            <person name="Seaver E.C."/>
            <person name="Weisblat D.A."/>
            <person name="Putnam N.H."/>
            <person name="Rokhsar D.S."/>
        </authorList>
    </citation>
    <scope>NUCLEOTIDE SEQUENCE</scope>
</reference>
<dbReference type="GO" id="GO:0005654">
    <property type="term" value="C:nucleoplasm"/>
    <property type="evidence" value="ECO:0000318"/>
    <property type="project" value="GO_Central"/>
</dbReference>
<evidence type="ECO:0000256" key="1">
    <source>
        <dbReference type="SAM" id="MobiDB-lite"/>
    </source>
</evidence>
<dbReference type="Pfam" id="PF12509">
    <property type="entry name" value="DUF3715"/>
    <property type="match status" value="1"/>
</dbReference>
<dbReference type="eggNOG" id="ENOG502QUY9">
    <property type="taxonomic scope" value="Eukaryota"/>
</dbReference>
<feature type="compositionally biased region" description="Low complexity" evidence="1">
    <location>
        <begin position="922"/>
        <end position="942"/>
    </location>
</feature>
<feature type="domain" description="TASOR pseudo-PARP" evidence="2">
    <location>
        <begin position="44"/>
        <end position="190"/>
    </location>
</feature>
<dbReference type="GO" id="GO:0045814">
    <property type="term" value="P:negative regulation of gene expression, epigenetic"/>
    <property type="evidence" value="ECO:0007669"/>
    <property type="project" value="InterPro"/>
</dbReference>
<dbReference type="InParanoid" id="T1FS90"/>
<dbReference type="AlphaFoldDB" id="T1FS90"/>
<feature type="compositionally biased region" description="Basic and acidic residues" evidence="1">
    <location>
        <begin position="228"/>
        <end position="240"/>
    </location>
</feature>
<dbReference type="PANTHER" id="PTHR16207:SF11">
    <property type="entry name" value="SET DOMAIN-CONTAINING PROTEIN"/>
    <property type="match status" value="1"/>
</dbReference>
<feature type="compositionally biased region" description="Low complexity" evidence="1">
    <location>
        <begin position="1062"/>
        <end position="1151"/>
    </location>
</feature>
<dbReference type="EMBL" id="AMQM01003176">
    <property type="status" value="NOT_ANNOTATED_CDS"/>
    <property type="molecule type" value="Genomic_DNA"/>
</dbReference>
<dbReference type="HOGENOM" id="CLU_272282_0_0_1"/>
<protein>
    <recommendedName>
        <fullName evidence="2">TASOR pseudo-PARP domain-containing protein</fullName>
    </recommendedName>
</protein>
<dbReference type="RefSeq" id="XP_009013181.1">
    <property type="nucleotide sequence ID" value="XM_009014933.1"/>
</dbReference>
<dbReference type="EMBL" id="KB096023">
    <property type="protein sequence ID" value="ESO09159.1"/>
    <property type="molecule type" value="Genomic_DNA"/>
</dbReference>
<reference evidence="5" key="1">
    <citation type="submission" date="2012-12" db="EMBL/GenBank/DDBJ databases">
        <authorList>
            <person name="Hellsten U."/>
            <person name="Grimwood J."/>
            <person name="Chapman J.A."/>
            <person name="Shapiro H."/>
            <person name="Aerts A."/>
            <person name="Otillar R.P."/>
            <person name="Terry A.Y."/>
            <person name="Boore J.L."/>
            <person name="Simakov O."/>
            <person name="Marletaz F."/>
            <person name="Cho S.-J."/>
            <person name="Edsinger-Gonzales E."/>
            <person name="Havlak P."/>
            <person name="Kuo D.-H."/>
            <person name="Larsson T."/>
            <person name="Lv J."/>
            <person name="Arendt D."/>
            <person name="Savage R."/>
            <person name="Osoegawa K."/>
            <person name="de Jong P."/>
            <person name="Lindberg D.R."/>
            <person name="Seaver E.C."/>
            <person name="Weisblat D.A."/>
            <person name="Putnam N.H."/>
            <person name="Grigoriev I.V."/>
            <person name="Rokhsar D.S."/>
        </authorList>
    </citation>
    <scope>NUCLEOTIDE SEQUENCE</scope>
</reference>
<feature type="region of interest" description="Disordered" evidence="1">
    <location>
        <begin position="209"/>
        <end position="240"/>
    </location>
</feature>
<feature type="compositionally biased region" description="Polar residues" evidence="1">
    <location>
        <begin position="994"/>
        <end position="1004"/>
    </location>
</feature>
<dbReference type="InterPro" id="IPR046432">
    <property type="entry name" value="TASOR"/>
</dbReference>
<accession>T1FS90</accession>
<organism evidence="4 5">
    <name type="scientific">Helobdella robusta</name>
    <name type="common">Californian leech</name>
    <dbReference type="NCBI Taxonomy" id="6412"/>
    <lineage>
        <taxon>Eukaryota</taxon>
        <taxon>Metazoa</taxon>
        <taxon>Spiralia</taxon>
        <taxon>Lophotrochozoa</taxon>
        <taxon>Annelida</taxon>
        <taxon>Clitellata</taxon>
        <taxon>Hirudinea</taxon>
        <taxon>Rhynchobdellida</taxon>
        <taxon>Glossiphoniidae</taxon>
        <taxon>Helobdella</taxon>
    </lineage>
</organism>